<name>A0A833JP00_MARNT</name>
<gene>
    <name evidence="1" type="ORF">F6453_2359</name>
</gene>
<dbReference type="AlphaFoldDB" id="A0A833JP00"/>
<comment type="caution">
    <text evidence="1">The sequence shown here is derived from an EMBL/GenBank/DDBJ whole genome shotgun (WGS) entry which is preliminary data.</text>
</comment>
<dbReference type="Proteomes" id="UP000469950">
    <property type="component" value="Unassembled WGS sequence"/>
</dbReference>
<reference evidence="1 2" key="1">
    <citation type="submission" date="2019-10" db="EMBL/GenBank/DDBJ databases">
        <title>Draft genome sequence of Marinobacter hydrocarbonoclasticus NCT7M from the microbiome of the marine copepod.</title>
        <authorList>
            <person name="Nuttall R."/>
            <person name="Sharma G."/>
            <person name="Moisander P."/>
        </authorList>
    </citation>
    <scope>NUCLEOTIDE SEQUENCE [LARGE SCALE GENOMIC DNA]</scope>
    <source>
        <strain evidence="1 2">NCT7M</strain>
    </source>
</reference>
<evidence type="ECO:0000313" key="2">
    <source>
        <dbReference type="Proteomes" id="UP000469950"/>
    </source>
</evidence>
<dbReference type="EMBL" id="WBMP01000009">
    <property type="protein sequence ID" value="KAE8545387.1"/>
    <property type="molecule type" value="Genomic_DNA"/>
</dbReference>
<sequence>MARKQQKPRQRKAHCGQKRAQRFFGRTRIWTWETDREIGSTEQNAVAVARTIKGWEPLEPVVANAVTRHRNSWIVCVRALCWDGAGTEWVEEEVRIMQNQRLSEFNDLYHDLRAKVLQAQRYDQVVDVGWIAGTWLKDPKDEELTLVDLGASSKARQLLWRQVDHDYQEERKKELAAA</sequence>
<accession>A0A833JP00</accession>
<protein>
    <submittedName>
        <fullName evidence="1">Uncharacterized protein</fullName>
    </submittedName>
</protein>
<proteinExistence type="predicted"/>
<dbReference type="RefSeq" id="WP_153740943.1">
    <property type="nucleotide sequence ID" value="NZ_WBMP01000009.1"/>
</dbReference>
<organism evidence="1 2">
    <name type="scientific">Marinobacter nauticus</name>
    <name type="common">Marinobacter hydrocarbonoclasticus</name>
    <name type="synonym">Marinobacter aquaeolei</name>
    <dbReference type="NCBI Taxonomy" id="2743"/>
    <lineage>
        <taxon>Bacteria</taxon>
        <taxon>Pseudomonadati</taxon>
        <taxon>Pseudomonadota</taxon>
        <taxon>Gammaproteobacteria</taxon>
        <taxon>Pseudomonadales</taxon>
        <taxon>Marinobacteraceae</taxon>
        <taxon>Marinobacter</taxon>
    </lineage>
</organism>
<evidence type="ECO:0000313" key="1">
    <source>
        <dbReference type="EMBL" id="KAE8545387.1"/>
    </source>
</evidence>